<keyword evidence="10" id="KW-1185">Reference proteome</keyword>
<dbReference type="InterPro" id="IPR022333">
    <property type="entry name" value="TNFR_19-like"/>
</dbReference>
<feature type="region of interest" description="Disordered" evidence="7">
    <location>
        <begin position="283"/>
        <end position="307"/>
    </location>
</feature>
<keyword evidence="4 8" id="KW-0812">Transmembrane</keyword>
<organism evidence="9 10">
    <name type="scientific">Aldrovandia affinis</name>
    <dbReference type="NCBI Taxonomy" id="143900"/>
    <lineage>
        <taxon>Eukaryota</taxon>
        <taxon>Metazoa</taxon>
        <taxon>Chordata</taxon>
        <taxon>Craniata</taxon>
        <taxon>Vertebrata</taxon>
        <taxon>Euteleostomi</taxon>
        <taxon>Actinopterygii</taxon>
        <taxon>Neopterygii</taxon>
        <taxon>Teleostei</taxon>
        <taxon>Notacanthiformes</taxon>
        <taxon>Halosauridae</taxon>
        <taxon>Aldrovandia</taxon>
    </lineage>
</organism>
<feature type="transmembrane region" description="Helical" evidence="8">
    <location>
        <begin position="249"/>
        <end position="272"/>
    </location>
</feature>
<evidence type="ECO:0008006" key="11">
    <source>
        <dbReference type="Google" id="ProtNLM"/>
    </source>
</evidence>
<keyword evidence="3" id="KW-1003">Cell membrane</keyword>
<dbReference type="AlphaFoldDB" id="A0AAD7SXU8"/>
<name>A0AAD7SXU8_9TELE</name>
<evidence type="ECO:0000256" key="2">
    <source>
        <dbReference type="ARBA" id="ARBA00008688"/>
    </source>
</evidence>
<keyword evidence="5 8" id="KW-1133">Transmembrane helix</keyword>
<protein>
    <recommendedName>
        <fullName evidence="11">Tumor necrosis factor receptor superfamily member 19L</fullName>
    </recommendedName>
</protein>
<dbReference type="GO" id="GO:0006915">
    <property type="term" value="P:apoptotic process"/>
    <property type="evidence" value="ECO:0007669"/>
    <property type="project" value="TreeGrafter"/>
</dbReference>
<evidence type="ECO:0000256" key="7">
    <source>
        <dbReference type="SAM" id="MobiDB-lite"/>
    </source>
</evidence>
<evidence type="ECO:0000256" key="3">
    <source>
        <dbReference type="ARBA" id="ARBA00022475"/>
    </source>
</evidence>
<evidence type="ECO:0000256" key="8">
    <source>
        <dbReference type="SAM" id="Phobius"/>
    </source>
</evidence>
<evidence type="ECO:0000256" key="6">
    <source>
        <dbReference type="ARBA" id="ARBA00023136"/>
    </source>
</evidence>
<dbReference type="PRINTS" id="PR01970">
    <property type="entry name" value="TNFACTORR19L"/>
</dbReference>
<keyword evidence="6 8" id="KW-0472">Membrane</keyword>
<dbReference type="Gene3D" id="2.10.50.10">
    <property type="entry name" value="Tumor Necrosis Factor Receptor, subunit A, domain 2"/>
    <property type="match status" value="1"/>
</dbReference>
<dbReference type="GO" id="GO:0005886">
    <property type="term" value="C:plasma membrane"/>
    <property type="evidence" value="ECO:0007669"/>
    <property type="project" value="UniProtKB-SubCell"/>
</dbReference>
<sequence>MGGASVEGRGLVLSDSISDDSLSQTGTVLCRCALIDPSLDSISSATEGASLVLKFWDLMFIEDYLEDDEEPPSLFDSCPSHFTWPARGAHNAVWVGQGPDQRGVCLLAVPRGSGAQQGEDCHTSIFILSNVACGRAEGPEVVVRCQSCPTGAFSDTYDSELCRPQSSCPAMNRHLLSPGTAEKDAVCGDCLNGFYPATEGKSSGFCLRLTPGPLVRVLRNAGQSAPQGTGRGAANATNVRGPEEKSTEYAVFALVPIFCVMGLLGILICNILKKKGYNCTADKEAGDQEAPTPQKEGNPGPYVVDDPNEDTISVLVRLITEKKENAAALEINGVQVSKPPTCFREQEQ</sequence>
<gene>
    <name evidence="9" type="ORF">AAFF_G00187410</name>
</gene>
<evidence type="ECO:0000256" key="4">
    <source>
        <dbReference type="ARBA" id="ARBA00022692"/>
    </source>
</evidence>
<dbReference type="EMBL" id="JAINUG010000025">
    <property type="protein sequence ID" value="KAJ8410784.1"/>
    <property type="molecule type" value="Genomic_DNA"/>
</dbReference>
<evidence type="ECO:0000256" key="1">
    <source>
        <dbReference type="ARBA" id="ARBA00004162"/>
    </source>
</evidence>
<reference evidence="9" key="1">
    <citation type="journal article" date="2023" name="Science">
        <title>Genome structures resolve the early diversification of teleost fishes.</title>
        <authorList>
            <person name="Parey E."/>
            <person name="Louis A."/>
            <person name="Montfort J."/>
            <person name="Bouchez O."/>
            <person name="Roques C."/>
            <person name="Iampietro C."/>
            <person name="Lluch J."/>
            <person name="Castinel A."/>
            <person name="Donnadieu C."/>
            <person name="Desvignes T."/>
            <person name="Floi Bucao C."/>
            <person name="Jouanno E."/>
            <person name="Wen M."/>
            <person name="Mejri S."/>
            <person name="Dirks R."/>
            <person name="Jansen H."/>
            <person name="Henkel C."/>
            <person name="Chen W.J."/>
            <person name="Zahm M."/>
            <person name="Cabau C."/>
            <person name="Klopp C."/>
            <person name="Thompson A.W."/>
            <person name="Robinson-Rechavi M."/>
            <person name="Braasch I."/>
            <person name="Lecointre G."/>
            <person name="Bobe J."/>
            <person name="Postlethwait J.H."/>
            <person name="Berthelot C."/>
            <person name="Roest Crollius H."/>
            <person name="Guiguen Y."/>
        </authorList>
    </citation>
    <scope>NUCLEOTIDE SEQUENCE</scope>
    <source>
        <strain evidence="9">NC1722</strain>
    </source>
</reference>
<dbReference type="Proteomes" id="UP001221898">
    <property type="component" value="Unassembled WGS sequence"/>
</dbReference>
<dbReference type="PANTHER" id="PTHR47397:SF1">
    <property type="entry name" value="TUMOR NECROSIS FACTOR RECEPTOR SUPERFAMILY MEMBER 19L"/>
    <property type="match status" value="1"/>
</dbReference>
<evidence type="ECO:0000313" key="10">
    <source>
        <dbReference type="Proteomes" id="UP001221898"/>
    </source>
</evidence>
<evidence type="ECO:0000313" key="9">
    <source>
        <dbReference type="EMBL" id="KAJ8410784.1"/>
    </source>
</evidence>
<comment type="caution">
    <text evidence="9">The sequence shown here is derived from an EMBL/GenBank/DDBJ whole genome shotgun (WGS) entry which is preliminary data.</text>
</comment>
<accession>A0AAD7SXU8</accession>
<evidence type="ECO:0000256" key="5">
    <source>
        <dbReference type="ARBA" id="ARBA00022989"/>
    </source>
</evidence>
<comment type="subcellular location">
    <subcellularLocation>
        <location evidence="1">Cell membrane</location>
        <topology evidence="1">Single-pass membrane protein</topology>
    </subcellularLocation>
</comment>
<proteinExistence type="inferred from homology"/>
<comment type="similarity">
    <text evidence="2">Belongs to the RELT family.</text>
</comment>
<dbReference type="PANTHER" id="PTHR47397">
    <property type="entry name" value="TUMOR NECROSIS FACTOR RECEPTOR SUPERFAMILY MEMBER 19L"/>
    <property type="match status" value="1"/>
</dbReference>
<dbReference type="Pfam" id="PF12606">
    <property type="entry name" value="RELT"/>
    <property type="match status" value="1"/>
</dbReference>
<dbReference type="InterPro" id="IPR022248">
    <property type="entry name" value="TNF_rcpt_RELT"/>
</dbReference>